<evidence type="ECO:0000313" key="14">
    <source>
        <dbReference type="Proteomes" id="UP000287908"/>
    </source>
</evidence>
<evidence type="ECO:0000259" key="12">
    <source>
        <dbReference type="Pfam" id="PF07715"/>
    </source>
</evidence>
<evidence type="ECO:0000256" key="6">
    <source>
        <dbReference type="ARBA" id="ARBA00023136"/>
    </source>
</evidence>
<dbReference type="Pfam" id="PF07715">
    <property type="entry name" value="Plug"/>
    <property type="match status" value="1"/>
</dbReference>
<keyword evidence="7 8" id="KW-0998">Cell outer membrane</keyword>
<dbReference type="RefSeq" id="WP_126785511.1">
    <property type="nucleotide sequence ID" value="NZ_PIQF01000004.1"/>
</dbReference>
<evidence type="ECO:0000256" key="5">
    <source>
        <dbReference type="ARBA" id="ARBA00023077"/>
    </source>
</evidence>
<organism evidence="13 14">
    <name type="scientific">Idiomarina seosinensis</name>
    <dbReference type="NCBI Taxonomy" id="281739"/>
    <lineage>
        <taxon>Bacteria</taxon>
        <taxon>Pseudomonadati</taxon>
        <taxon>Pseudomonadota</taxon>
        <taxon>Gammaproteobacteria</taxon>
        <taxon>Alteromonadales</taxon>
        <taxon>Idiomarinaceae</taxon>
        <taxon>Idiomarina</taxon>
    </lineage>
</organism>
<evidence type="ECO:0000256" key="2">
    <source>
        <dbReference type="ARBA" id="ARBA00022448"/>
    </source>
</evidence>
<comment type="caution">
    <text evidence="13">The sequence shown here is derived from an EMBL/GenBank/DDBJ whole genome shotgun (WGS) entry which is preliminary data.</text>
</comment>
<evidence type="ECO:0000256" key="3">
    <source>
        <dbReference type="ARBA" id="ARBA00022452"/>
    </source>
</evidence>
<evidence type="ECO:0000256" key="1">
    <source>
        <dbReference type="ARBA" id="ARBA00004571"/>
    </source>
</evidence>
<dbReference type="PANTHER" id="PTHR47234">
    <property type="match status" value="1"/>
</dbReference>
<dbReference type="InterPro" id="IPR039426">
    <property type="entry name" value="TonB-dep_rcpt-like"/>
</dbReference>
<sequence>MKKILTKTTLALAVSSVLYGPSIWAQQTDEATADTNNIERIVTLGSRVNGRTATESTSPIDIISGEQLASTGASELGKALQMSAPSFNFSTTTISDGSDIIRPATLRGLGPDQVLVLVNGKRRHQQALVNVQETIGKGSAGYDINAIPISAVARVEILRDGAAAQYGSDAIAGVINITLKSGDGGSFNAEVGQTYEGDGEIAQVGLNAGHATNNGFVNFTLEYRDRGMTNRASPATLEATGGQLIGDWLDRDGDPVVRLHVGDADSENYYAWLNAGYNINSTTELYAFGGWSTRDGGSAGFFRGRGHPRTIEALYPDGFLPQLKTEADDQSIAVGIRGDLPNAWLWDASVVYGRNDFGFNSANSANVSWYYEPDGNGGIYADTPTEAFDGELVFEQTTFNLDFNGTIDIGNELLYLATGLEFRTDSYAINPGDPVSWAYGRTNDPSIEILTPSGAPAEAGIQGFPGFSPGQAVDADRDSYGVYVDAEYYLTPEFLVAGAVRYEDYDIAGGNVSGKLSLRYDVDSDFSVRGTLATGFRAPGVQQIYYSQVLTNIVNGTLVQTGTVANDDEVARQFGINELEEETSESISLGLVKRWDNGFDLTADIYQINIDERIVISEPLTASIGPEFADVLAANNLGAAQFFTNSVDTKTTGVDIIGSYPTELFEGSLDLTAAISFMDTNVERVNSVSSLIPAEQIFNQTQVLRIEQGQPGEKATFSGKWQRNDWTVNLALNYFGSVEGQAFTGIRHEWSAKWLTDVSVAYDLTSDFSVMVGANNVFDTYPDEWGDAGIPFSQAGFKYGWETLPFGINGGYYYARFNYQF</sequence>
<evidence type="ECO:0000259" key="11">
    <source>
        <dbReference type="Pfam" id="PF00593"/>
    </source>
</evidence>
<accession>A0A432Z743</accession>
<name>A0A432Z743_9GAMM</name>
<comment type="subcellular location">
    <subcellularLocation>
        <location evidence="1 8">Cell outer membrane</location>
        <topology evidence="1 8">Multi-pass membrane protein</topology>
    </subcellularLocation>
</comment>
<keyword evidence="14" id="KW-1185">Reference proteome</keyword>
<feature type="domain" description="TonB-dependent receptor plug" evidence="12">
    <location>
        <begin position="54"/>
        <end position="174"/>
    </location>
</feature>
<dbReference type="OrthoDB" id="9805434at2"/>
<protein>
    <submittedName>
        <fullName evidence="13">TonB-dependent receptor</fullName>
    </submittedName>
</protein>
<evidence type="ECO:0000256" key="8">
    <source>
        <dbReference type="PROSITE-ProRule" id="PRU01360"/>
    </source>
</evidence>
<dbReference type="PANTHER" id="PTHR47234:SF3">
    <property type="entry name" value="SECRETIN_TONB SHORT N-TERMINAL DOMAIN-CONTAINING PROTEIN"/>
    <property type="match status" value="1"/>
</dbReference>
<keyword evidence="2 8" id="KW-0813">Transport</keyword>
<keyword evidence="5 9" id="KW-0798">TonB box</keyword>
<dbReference type="SUPFAM" id="SSF56935">
    <property type="entry name" value="Porins"/>
    <property type="match status" value="1"/>
</dbReference>
<dbReference type="AlphaFoldDB" id="A0A432Z743"/>
<keyword evidence="6 8" id="KW-0472">Membrane</keyword>
<evidence type="ECO:0000256" key="9">
    <source>
        <dbReference type="RuleBase" id="RU003357"/>
    </source>
</evidence>
<keyword evidence="10" id="KW-0732">Signal</keyword>
<dbReference type="Proteomes" id="UP000287908">
    <property type="component" value="Unassembled WGS sequence"/>
</dbReference>
<evidence type="ECO:0000256" key="4">
    <source>
        <dbReference type="ARBA" id="ARBA00022692"/>
    </source>
</evidence>
<keyword evidence="3 8" id="KW-1134">Transmembrane beta strand</keyword>
<evidence type="ECO:0000313" key="13">
    <source>
        <dbReference type="EMBL" id="RUO73710.1"/>
    </source>
</evidence>
<feature type="chain" id="PRO_5019181728" evidence="10">
    <location>
        <begin position="26"/>
        <end position="821"/>
    </location>
</feature>
<gene>
    <name evidence="13" type="ORF">CWI81_11850</name>
</gene>
<dbReference type="Gene3D" id="2.40.170.20">
    <property type="entry name" value="TonB-dependent receptor, beta-barrel domain"/>
    <property type="match status" value="1"/>
</dbReference>
<keyword evidence="13" id="KW-0675">Receptor</keyword>
<dbReference type="InterPro" id="IPR036942">
    <property type="entry name" value="Beta-barrel_TonB_sf"/>
</dbReference>
<dbReference type="InterPro" id="IPR012910">
    <property type="entry name" value="Plug_dom"/>
</dbReference>
<evidence type="ECO:0000256" key="7">
    <source>
        <dbReference type="ARBA" id="ARBA00023237"/>
    </source>
</evidence>
<feature type="domain" description="TonB-dependent receptor-like beta-barrel" evidence="11">
    <location>
        <begin position="274"/>
        <end position="777"/>
    </location>
</feature>
<dbReference type="PROSITE" id="PS52016">
    <property type="entry name" value="TONB_DEPENDENT_REC_3"/>
    <property type="match status" value="1"/>
</dbReference>
<keyword evidence="4 8" id="KW-0812">Transmembrane</keyword>
<dbReference type="Gene3D" id="2.170.130.10">
    <property type="entry name" value="TonB-dependent receptor, plug domain"/>
    <property type="match status" value="1"/>
</dbReference>
<feature type="signal peptide" evidence="10">
    <location>
        <begin position="1"/>
        <end position="25"/>
    </location>
</feature>
<reference evidence="13 14" key="1">
    <citation type="journal article" date="2011" name="Front. Microbiol.">
        <title>Genomic signatures of strain selection and enhancement in Bacillus atrophaeus var. globigii, a historical biowarfare simulant.</title>
        <authorList>
            <person name="Gibbons H.S."/>
            <person name="Broomall S.M."/>
            <person name="McNew L.A."/>
            <person name="Daligault H."/>
            <person name="Chapman C."/>
            <person name="Bruce D."/>
            <person name="Karavis M."/>
            <person name="Krepps M."/>
            <person name="McGregor P.A."/>
            <person name="Hong C."/>
            <person name="Park K.H."/>
            <person name="Akmal A."/>
            <person name="Feldman A."/>
            <person name="Lin J.S."/>
            <person name="Chang W.E."/>
            <person name="Higgs B.W."/>
            <person name="Demirev P."/>
            <person name="Lindquist J."/>
            <person name="Liem A."/>
            <person name="Fochler E."/>
            <person name="Read T.D."/>
            <person name="Tapia R."/>
            <person name="Johnson S."/>
            <person name="Bishop-Lilly K.A."/>
            <person name="Detter C."/>
            <person name="Han C."/>
            <person name="Sozhamannan S."/>
            <person name="Rosenzweig C.N."/>
            <person name="Skowronski E.W."/>
        </authorList>
    </citation>
    <scope>NUCLEOTIDE SEQUENCE [LARGE SCALE GENOMIC DNA]</scope>
    <source>
        <strain evidence="13 14">CL-SP19</strain>
    </source>
</reference>
<dbReference type="InterPro" id="IPR000531">
    <property type="entry name" value="Beta-barrel_TonB"/>
</dbReference>
<comment type="similarity">
    <text evidence="8 9">Belongs to the TonB-dependent receptor family.</text>
</comment>
<evidence type="ECO:0000256" key="10">
    <source>
        <dbReference type="SAM" id="SignalP"/>
    </source>
</evidence>
<dbReference type="CDD" id="cd01347">
    <property type="entry name" value="ligand_gated_channel"/>
    <property type="match status" value="1"/>
</dbReference>
<proteinExistence type="inferred from homology"/>
<dbReference type="InterPro" id="IPR037066">
    <property type="entry name" value="Plug_dom_sf"/>
</dbReference>
<dbReference type="GO" id="GO:0009279">
    <property type="term" value="C:cell outer membrane"/>
    <property type="evidence" value="ECO:0007669"/>
    <property type="project" value="UniProtKB-SubCell"/>
</dbReference>
<dbReference type="EMBL" id="PIQF01000004">
    <property type="protein sequence ID" value="RUO73710.1"/>
    <property type="molecule type" value="Genomic_DNA"/>
</dbReference>
<dbReference type="Pfam" id="PF00593">
    <property type="entry name" value="TonB_dep_Rec_b-barrel"/>
    <property type="match status" value="1"/>
</dbReference>